<dbReference type="SUPFAM" id="SSF56935">
    <property type="entry name" value="Porins"/>
    <property type="match status" value="1"/>
</dbReference>
<feature type="chain" id="PRO_5022957607" evidence="1">
    <location>
        <begin position="19"/>
        <end position="878"/>
    </location>
</feature>
<protein>
    <submittedName>
        <fullName evidence="2">Carboxypeptidase-like regulatory domain-containing protein</fullName>
    </submittedName>
</protein>
<keyword evidence="2" id="KW-0378">Hydrolase</keyword>
<keyword evidence="3" id="KW-1185">Reference proteome</keyword>
<dbReference type="Proteomes" id="UP000321578">
    <property type="component" value="Unassembled WGS sequence"/>
</dbReference>
<accession>A0A5C6ZAA2</accession>
<sequence>MRYFFLKILLLLCSYSFSQSKIVGNLKSEKKQSISGASITITNLEDADNILNYDISDNEGNFSIILNNKSEKLKLNVKSMGYKSVVRIIDNKSQILDFILEEAVTELKEVVLKSNPIIRRGDTLNYSVNSFVQEQDRTIADVLKRMPGIEVLSDGKILYQGKPINKYYIEGLDLLEGKYNLANENLPHRAVSKVQILENHQPIRILDSLVYSDKAALNIKLKNEYTLTGQAELGSGLTPLLWDANITPLLFTKKQQMLVSYQTNNTGNDAASQLKTLTFEDLLEQFENNTGKQDWLGIQKLSTPNFSEKRWLDNNIHLLTGNYLHKLKRDYEVRLNVSYLNDYQQQNGFTNTSFYTPTDTISLMENKYNQLYLNSLETNLTIQKNTKENYLKNSLQFQGFWDGQIGNIQINGTPLSQNLSNRYFKFSNKFKTIFFLGKQLASLNSYIRLNQTPQTLKVNPGQFEDLLNNGNPYGEVFQEVDLRSFYTNNSLGFTKGWKQFSFSPNVGFQFENQNLESQISTSVNKMLLNAFHNDLDWRRTKLYFDLKTQYKKEKWRVELTTPVNFHRYQIEDEPLQESEELSRLTFEPRLSIIYDANAFWKFNTSASVSNQFGTINQLHYAYILRNYRNIQRINTALPQTFNQTLTAGISYRNPLKSFFWNILYTRTQSENNLLYQTQIMENGVTELQAIEQDNDRTSQNLSTRLSKYFSKLNTNVALNANFGLQDFQQILNEETSDIETQNFGIGGKIETDITDWFNTEYQAKWAFSNNRIQEQSNTTITRQNHLLNLNFYPNENQYFTIKTEYIKNNLFSENTENFFADLVYRYTWKEKNIDFELQASNLFNTKNYRTININEFSYVETNFRLRPRQFLFKVRFSL</sequence>
<name>A0A5C6ZAA2_9FLAO</name>
<keyword evidence="2" id="KW-0645">Protease</keyword>
<dbReference type="GO" id="GO:0004180">
    <property type="term" value="F:carboxypeptidase activity"/>
    <property type="evidence" value="ECO:0007669"/>
    <property type="project" value="UniProtKB-KW"/>
</dbReference>
<evidence type="ECO:0000256" key="1">
    <source>
        <dbReference type="SAM" id="SignalP"/>
    </source>
</evidence>
<organism evidence="2 3">
    <name type="scientific">Subsaximicrobium wynnwilliamsii</name>
    <dbReference type="NCBI Taxonomy" id="291179"/>
    <lineage>
        <taxon>Bacteria</taxon>
        <taxon>Pseudomonadati</taxon>
        <taxon>Bacteroidota</taxon>
        <taxon>Flavobacteriia</taxon>
        <taxon>Flavobacteriales</taxon>
        <taxon>Flavobacteriaceae</taxon>
        <taxon>Subsaximicrobium</taxon>
    </lineage>
</organism>
<keyword evidence="1" id="KW-0732">Signal</keyword>
<evidence type="ECO:0000313" key="3">
    <source>
        <dbReference type="Proteomes" id="UP000321578"/>
    </source>
</evidence>
<feature type="signal peptide" evidence="1">
    <location>
        <begin position="1"/>
        <end position="18"/>
    </location>
</feature>
<comment type="caution">
    <text evidence="2">The sequence shown here is derived from an EMBL/GenBank/DDBJ whole genome shotgun (WGS) entry which is preliminary data.</text>
</comment>
<dbReference type="Pfam" id="PF13715">
    <property type="entry name" value="CarbopepD_reg_2"/>
    <property type="match status" value="1"/>
</dbReference>
<dbReference type="SUPFAM" id="SSF49464">
    <property type="entry name" value="Carboxypeptidase regulatory domain-like"/>
    <property type="match status" value="1"/>
</dbReference>
<proteinExistence type="predicted"/>
<dbReference type="EMBL" id="VORO01000055">
    <property type="protein sequence ID" value="TXD86505.1"/>
    <property type="molecule type" value="Genomic_DNA"/>
</dbReference>
<gene>
    <name evidence="2" type="ORF">ESY86_20045</name>
</gene>
<dbReference type="InterPro" id="IPR008969">
    <property type="entry name" value="CarboxyPept-like_regulatory"/>
</dbReference>
<reference evidence="2 3" key="1">
    <citation type="submission" date="2019-08" db="EMBL/GenBank/DDBJ databases">
        <title>Genomes of Subsaximicrobium wynnwilliamsii strains.</title>
        <authorList>
            <person name="Bowman J.P."/>
        </authorList>
    </citation>
    <scope>NUCLEOTIDE SEQUENCE [LARGE SCALE GENOMIC DNA]</scope>
    <source>
        <strain evidence="2 3">2-80-2</strain>
    </source>
</reference>
<evidence type="ECO:0000313" key="2">
    <source>
        <dbReference type="EMBL" id="TXD86505.1"/>
    </source>
</evidence>
<dbReference type="AlphaFoldDB" id="A0A5C6ZAA2"/>
<dbReference type="OrthoDB" id="603275at2"/>
<keyword evidence="2" id="KW-0121">Carboxypeptidase</keyword>